<organism evidence="12 13">
    <name type="scientific">Deinococcus navajonensis</name>
    <dbReference type="NCBI Taxonomy" id="309884"/>
    <lineage>
        <taxon>Bacteria</taxon>
        <taxon>Thermotogati</taxon>
        <taxon>Deinococcota</taxon>
        <taxon>Deinococci</taxon>
        <taxon>Deinococcales</taxon>
        <taxon>Deinococcaceae</taxon>
        <taxon>Deinococcus</taxon>
    </lineage>
</organism>
<keyword evidence="5" id="KW-0479">Metal-binding</keyword>
<keyword evidence="4" id="KW-0444">Lipid biosynthesis</keyword>
<evidence type="ECO:0000256" key="4">
    <source>
        <dbReference type="ARBA" id="ARBA00022516"/>
    </source>
</evidence>
<evidence type="ECO:0000256" key="5">
    <source>
        <dbReference type="ARBA" id="ARBA00022723"/>
    </source>
</evidence>
<dbReference type="SUPFAM" id="SSF47240">
    <property type="entry name" value="Ferritin-like"/>
    <property type="match status" value="1"/>
</dbReference>
<dbReference type="RefSeq" id="WP_380041647.1">
    <property type="nucleotide sequence ID" value="NZ_JBHSEH010000024.1"/>
</dbReference>
<gene>
    <name evidence="12" type="ORF">ACFOZ9_16425</name>
</gene>
<dbReference type="Gene3D" id="1.10.620.20">
    <property type="entry name" value="Ribonucleotide Reductase, subunit A"/>
    <property type="match status" value="1"/>
</dbReference>
<keyword evidence="10" id="KW-0275">Fatty acid biosynthesis</keyword>
<evidence type="ECO:0000256" key="11">
    <source>
        <dbReference type="SAM" id="MobiDB-lite"/>
    </source>
</evidence>
<evidence type="ECO:0000256" key="10">
    <source>
        <dbReference type="ARBA" id="ARBA00023160"/>
    </source>
</evidence>
<evidence type="ECO:0000256" key="3">
    <source>
        <dbReference type="ARBA" id="ARBA00011738"/>
    </source>
</evidence>
<keyword evidence="6" id="KW-0276">Fatty acid metabolism</keyword>
<protein>
    <submittedName>
        <fullName evidence="12">Acyl-ACP desaturase</fullName>
        <ecNumber evidence="12">1.14.19.2</ecNumber>
    </submittedName>
</protein>
<evidence type="ECO:0000256" key="9">
    <source>
        <dbReference type="ARBA" id="ARBA00023098"/>
    </source>
</evidence>
<dbReference type="InterPro" id="IPR005067">
    <property type="entry name" value="Fatty_acid_desaturase-2"/>
</dbReference>
<dbReference type="Pfam" id="PF03405">
    <property type="entry name" value="FA_desaturase_2"/>
    <property type="match status" value="1"/>
</dbReference>
<feature type="region of interest" description="Disordered" evidence="11">
    <location>
        <begin position="350"/>
        <end position="370"/>
    </location>
</feature>
<dbReference type="PANTHER" id="PTHR31155">
    <property type="entry name" value="ACYL- ACYL-CARRIER-PROTEIN DESATURASE-RELATED"/>
    <property type="match status" value="1"/>
</dbReference>
<feature type="compositionally biased region" description="Polar residues" evidence="11">
    <location>
        <begin position="361"/>
        <end position="370"/>
    </location>
</feature>
<evidence type="ECO:0000256" key="8">
    <source>
        <dbReference type="ARBA" id="ARBA00023004"/>
    </source>
</evidence>
<keyword evidence="8" id="KW-0408">Iron</keyword>
<dbReference type="GO" id="GO:0045300">
    <property type="term" value="F:stearoyl-[ACP] desaturase activity"/>
    <property type="evidence" value="ECO:0007669"/>
    <property type="project" value="UniProtKB-EC"/>
</dbReference>
<dbReference type="EC" id="1.14.19.2" evidence="12"/>
<dbReference type="InterPro" id="IPR012348">
    <property type="entry name" value="RNR-like"/>
</dbReference>
<name>A0ABV8XU41_9DEIO</name>
<evidence type="ECO:0000313" key="12">
    <source>
        <dbReference type="EMBL" id="MFC4427805.1"/>
    </source>
</evidence>
<comment type="caution">
    <text evidence="12">The sequence shown here is derived from an EMBL/GenBank/DDBJ whole genome shotgun (WGS) entry which is preliminary data.</text>
</comment>
<dbReference type="EMBL" id="JBHSEH010000024">
    <property type="protein sequence ID" value="MFC4427805.1"/>
    <property type="molecule type" value="Genomic_DNA"/>
</dbReference>
<evidence type="ECO:0000256" key="6">
    <source>
        <dbReference type="ARBA" id="ARBA00022832"/>
    </source>
</evidence>
<accession>A0ABV8XU41</accession>
<evidence type="ECO:0000256" key="7">
    <source>
        <dbReference type="ARBA" id="ARBA00023002"/>
    </source>
</evidence>
<keyword evidence="13" id="KW-1185">Reference proteome</keyword>
<evidence type="ECO:0000256" key="1">
    <source>
        <dbReference type="ARBA" id="ARBA00001954"/>
    </source>
</evidence>
<evidence type="ECO:0000256" key="2">
    <source>
        <dbReference type="ARBA" id="ARBA00008749"/>
    </source>
</evidence>
<evidence type="ECO:0000313" key="13">
    <source>
        <dbReference type="Proteomes" id="UP001595998"/>
    </source>
</evidence>
<keyword evidence="9" id="KW-0443">Lipid metabolism</keyword>
<keyword evidence="7 12" id="KW-0560">Oxidoreductase</keyword>
<comment type="similarity">
    <text evidence="2">Belongs to the fatty acid desaturase type 2 family.</text>
</comment>
<dbReference type="InterPro" id="IPR009078">
    <property type="entry name" value="Ferritin-like_SF"/>
</dbReference>
<proteinExistence type="inferred from homology"/>
<sequence>MADILPPDMLERSRTSPGLLSNAEKDRLIERGFLGLYRWYASRSQETRNWNPDRSFDWRAMKQDLPPEVITVLQGFFAVEQYAPDFTSNLVHLVRRSHGRSHFQLRWGSEEEKHADAWENAVLFSGQRSPQWIAEYKERLKSQTWELPFPDAIHNLVYTVFQERATQLNYLNMMQIAQGKSTRPHLKGIADPVLARVAQTIAVDEAAHYNFFLEGVRMYLYYYPERTLEAIKNVIGQFSMPAAQLVPDWNAFFETVYRAGIYGPREFQRDVMQVAFRNLGIESRKALEEGIRKTREVPDFEGGNFKTTAIWDTFDYGQVEGDVRRLHVKIQDYEKNIGFDLYDPTEFVENPEVPRTRREAATSNESAADD</sequence>
<dbReference type="Proteomes" id="UP001595998">
    <property type="component" value="Unassembled WGS sequence"/>
</dbReference>
<comment type="cofactor">
    <cofactor evidence="1">
        <name>Fe(2+)</name>
        <dbReference type="ChEBI" id="CHEBI:29033"/>
    </cofactor>
</comment>
<reference evidence="13" key="1">
    <citation type="journal article" date="2019" name="Int. J. Syst. Evol. Microbiol.">
        <title>The Global Catalogue of Microorganisms (GCM) 10K type strain sequencing project: providing services to taxonomists for standard genome sequencing and annotation.</title>
        <authorList>
            <consortium name="The Broad Institute Genomics Platform"/>
            <consortium name="The Broad Institute Genome Sequencing Center for Infectious Disease"/>
            <person name="Wu L."/>
            <person name="Ma J."/>
        </authorList>
    </citation>
    <scope>NUCLEOTIDE SEQUENCE [LARGE SCALE GENOMIC DNA]</scope>
    <source>
        <strain evidence="13">CCUG 56029</strain>
    </source>
</reference>
<dbReference type="PANTHER" id="PTHR31155:SF9">
    <property type="entry name" value="STEAROYL-[ACYL-CARRIER-PROTEIN] 9-DESATURASE 7, CHLOROPLASTIC"/>
    <property type="match status" value="1"/>
</dbReference>
<comment type="subunit">
    <text evidence="3">Homodimer.</text>
</comment>